<proteinExistence type="inferred from homology"/>
<sequence length="293" mass="31909">MEWTLDRLRHFVAVAEAGTMTEAARRLGRAQSAVSTAIGLLEADLGLELFDRVGRHVRLTAAGEVMLLEARSLLHQAQAMDHRARALAAGRQARLAVALDEALPYVPLAQLFKELAARFPAMELTVLNGTASEVAEHVAAQRAQVAFQFDRAPAPATCAQRHIGSVPQTICVAKGHVLDGAEPLTRRQLAAHRQLLMHIEGVEDTVLSPAVWRSNSFYVIADMVADGLGWAILPVNIAEFGDLRPHLRQRACEGLALPPLTVRMLWLEGLAPGVEALWMRQRLAELLALMATA</sequence>
<comment type="similarity">
    <text evidence="1">Belongs to the LysR transcriptional regulatory family.</text>
</comment>
<dbReference type="GO" id="GO:0003700">
    <property type="term" value="F:DNA-binding transcription factor activity"/>
    <property type="evidence" value="ECO:0007669"/>
    <property type="project" value="InterPro"/>
</dbReference>
<dbReference type="InterPro" id="IPR005119">
    <property type="entry name" value="LysR_subst-bd"/>
</dbReference>
<dbReference type="Pfam" id="PF00126">
    <property type="entry name" value="HTH_1"/>
    <property type="match status" value="1"/>
</dbReference>
<accession>A0A1H3NXE2</accession>
<dbReference type="Gene3D" id="3.40.190.290">
    <property type="match status" value="1"/>
</dbReference>
<evidence type="ECO:0000313" key="6">
    <source>
        <dbReference type="EMBL" id="SDY93566.1"/>
    </source>
</evidence>
<reference evidence="6 7" key="1">
    <citation type="submission" date="2016-10" db="EMBL/GenBank/DDBJ databases">
        <authorList>
            <person name="de Groot N.N."/>
        </authorList>
    </citation>
    <scope>NUCLEOTIDE SEQUENCE [LARGE SCALE GENOMIC DNA]</scope>
    <source>
        <strain evidence="6 7">LMG 24775</strain>
    </source>
</reference>
<evidence type="ECO:0000256" key="4">
    <source>
        <dbReference type="ARBA" id="ARBA00023163"/>
    </source>
</evidence>
<dbReference type="Proteomes" id="UP000183417">
    <property type="component" value="Unassembled WGS sequence"/>
</dbReference>
<dbReference type="PROSITE" id="PS50931">
    <property type="entry name" value="HTH_LYSR"/>
    <property type="match status" value="1"/>
</dbReference>
<keyword evidence="2" id="KW-0805">Transcription regulation</keyword>
<gene>
    <name evidence="6" type="ORF">SAMN05421547_109199</name>
</gene>
<dbReference type="GeneID" id="94692477"/>
<evidence type="ECO:0000256" key="1">
    <source>
        <dbReference type="ARBA" id="ARBA00009437"/>
    </source>
</evidence>
<dbReference type="InterPro" id="IPR036390">
    <property type="entry name" value="WH_DNA-bd_sf"/>
</dbReference>
<dbReference type="SUPFAM" id="SSF46785">
    <property type="entry name" value="Winged helix' DNA-binding domain"/>
    <property type="match status" value="1"/>
</dbReference>
<dbReference type="AlphaFoldDB" id="A0A1H3NXE2"/>
<protein>
    <submittedName>
        <fullName evidence="6">DNA-binding transcriptional regulator, LysR family</fullName>
    </submittedName>
</protein>
<evidence type="ECO:0000259" key="5">
    <source>
        <dbReference type="PROSITE" id="PS50931"/>
    </source>
</evidence>
<dbReference type="InterPro" id="IPR000847">
    <property type="entry name" value="LysR_HTH_N"/>
</dbReference>
<dbReference type="Pfam" id="PF03466">
    <property type="entry name" value="LysR_substrate"/>
    <property type="match status" value="1"/>
</dbReference>
<dbReference type="InterPro" id="IPR036388">
    <property type="entry name" value="WH-like_DNA-bd_sf"/>
</dbReference>
<dbReference type="PANTHER" id="PTHR30126">
    <property type="entry name" value="HTH-TYPE TRANSCRIPTIONAL REGULATOR"/>
    <property type="match status" value="1"/>
</dbReference>
<feature type="domain" description="HTH lysR-type" evidence="5">
    <location>
        <begin position="3"/>
        <end position="60"/>
    </location>
</feature>
<dbReference type="GO" id="GO:0000976">
    <property type="term" value="F:transcription cis-regulatory region binding"/>
    <property type="evidence" value="ECO:0007669"/>
    <property type="project" value="TreeGrafter"/>
</dbReference>
<dbReference type="CDD" id="cd05466">
    <property type="entry name" value="PBP2_LTTR_substrate"/>
    <property type="match status" value="1"/>
</dbReference>
<dbReference type="FunFam" id="1.10.10.10:FF:000001">
    <property type="entry name" value="LysR family transcriptional regulator"/>
    <property type="match status" value="1"/>
</dbReference>
<keyword evidence="4" id="KW-0804">Transcription</keyword>
<dbReference type="PRINTS" id="PR00039">
    <property type="entry name" value="HTHLYSR"/>
</dbReference>
<evidence type="ECO:0000256" key="2">
    <source>
        <dbReference type="ARBA" id="ARBA00023015"/>
    </source>
</evidence>
<dbReference type="EMBL" id="FNPE01000009">
    <property type="protein sequence ID" value="SDY93566.1"/>
    <property type="molecule type" value="Genomic_DNA"/>
</dbReference>
<evidence type="ECO:0000256" key="3">
    <source>
        <dbReference type="ARBA" id="ARBA00023125"/>
    </source>
</evidence>
<dbReference type="RefSeq" id="WP_074922335.1">
    <property type="nucleotide sequence ID" value="NZ_CP141274.1"/>
</dbReference>
<evidence type="ECO:0000313" key="7">
    <source>
        <dbReference type="Proteomes" id="UP000183417"/>
    </source>
</evidence>
<organism evidence="6 7">
    <name type="scientific">Delftia lacustris</name>
    <dbReference type="NCBI Taxonomy" id="558537"/>
    <lineage>
        <taxon>Bacteria</taxon>
        <taxon>Pseudomonadati</taxon>
        <taxon>Pseudomonadota</taxon>
        <taxon>Betaproteobacteria</taxon>
        <taxon>Burkholderiales</taxon>
        <taxon>Comamonadaceae</taxon>
        <taxon>Delftia</taxon>
    </lineage>
</organism>
<dbReference type="PANTHER" id="PTHR30126:SF91">
    <property type="entry name" value="LYSR FAMILY TRANSCRIPTIONAL REGULATOR"/>
    <property type="match status" value="1"/>
</dbReference>
<name>A0A1H3NXE2_9BURK</name>
<dbReference type="Gene3D" id="1.10.10.10">
    <property type="entry name" value="Winged helix-like DNA-binding domain superfamily/Winged helix DNA-binding domain"/>
    <property type="match status" value="1"/>
</dbReference>
<dbReference type="SUPFAM" id="SSF53850">
    <property type="entry name" value="Periplasmic binding protein-like II"/>
    <property type="match status" value="1"/>
</dbReference>
<keyword evidence="3 6" id="KW-0238">DNA-binding</keyword>